<dbReference type="Proteomes" id="UP000218160">
    <property type="component" value="Chromosome 1"/>
</dbReference>
<organism evidence="1 2">
    <name type="scientific">Candidatus Enterovibrio altilux</name>
    <dbReference type="NCBI Taxonomy" id="1927128"/>
    <lineage>
        <taxon>Bacteria</taxon>
        <taxon>Pseudomonadati</taxon>
        <taxon>Pseudomonadota</taxon>
        <taxon>Gammaproteobacteria</taxon>
        <taxon>Vibrionales</taxon>
        <taxon>Vibrionaceae</taxon>
        <taxon>Enterovibrio</taxon>
    </lineage>
</organism>
<protein>
    <submittedName>
        <fullName evidence="1">Uncharacterized protein</fullName>
    </submittedName>
</protein>
<keyword evidence="2" id="KW-1185">Reference proteome</keyword>
<dbReference type="KEGG" id="elux:BTN50_1240"/>
<evidence type="ECO:0000313" key="2">
    <source>
        <dbReference type="Proteomes" id="UP000218160"/>
    </source>
</evidence>
<evidence type="ECO:0000313" key="1">
    <source>
        <dbReference type="EMBL" id="ATF09728.1"/>
    </source>
</evidence>
<sequence length="54" mass="6217">MVWLIEREAELINIAYASVHAEFECFSNLGKDPFNPFLSLSLICQYKVLDVLII</sequence>
<accession>A0A291B9M4</accession>
<name>A0A291B9M4_9GAMM</name>
<gene>
    <name evidence="1" type="ORF">BTN50_1240</name>
</gene>
<proteinExistence type="predicted"/>
<reference evidence="2" key="1">
    <citation type="submission" date="2017-04" db="EMBL/GenBank/DDBJ databases">
        <title>Genome evolution of the luminous symbionts of deep sea anglerfish.</title>
        <authorList>
            <person name="Hendry T.A."/>
        </authorList>
    </citation>
    <scope>NUCLEOTIDE SEQUENCE [LARGE SCALE GENOMIC DNA]</scope>
</reference>
<dbReference type="EMBL" id="CP020660">
    <property type="protein sequence ID" value="ATF09728.1"/>
    <property type="molecule type" value="Genomic_DNA"/>
</dbReference>
<dbReference type="AlphaFoldDB" id="A0A291B9M4"/>